<sequence>MKLPGQKRQFRSKIFCGVANLCALCRLLQSIFSMPGYEFQVDSNEIKTRS</sequence>
<proteinExistence type="predicted"/>
<dbReference type="Proteomes" id="UP000032266">
    <property type="component" value="Chromosome"/>
</dbReference>
<protein>
    <submittedName>
        <fullName evidence="1">Uncharacterized protein</fullName>
    </submittedName>
</protein>
<dbReference type="KEGG" id="gsn:YC6258_03116"/>
<evidence type="ECO:0000313" key="1">
    <source>
        <dbReference type="EMBL" id="AJQ95152.1"/>
    </source>
</evidence>
<name>A0A0C5VKD7_9GAMM</name>
<keyword evidence="2" id="KW-1185">Reference proteome</keyword>
<gene>
    <name evidence="1" type="ORF">YC6258_03116</name>
</gene>
<dbReference type="HOGENOM" id="CLU_3118388_0_0_6"/>
<dbReference type="EMBL" id="CP007142">
    <property type="protein sequence ID" value="AJQ95152.1"/>
    <property type="molecule type" value="Genomic_DNA"/>
</dbReference>
<evidence type="ECO:0000313" key="2">
    <source>
        <dbReference type="Proteomes" id="UP000032266"/>
    </source>
</evidence>
<accession>A0A0C5VKD7</accession>
<organism evidence="1 2">
    <name type="scientific">Gynuella sunshinyii YC6258</name>
    <dbReference type="NCBI Taxonomy" id="1445510"/>
    <lineage>
        <taxon>Bacteria</taxon>
        <taxon>Pseudomonadati</taxon>
        <taxon>Pseudomonadota</taxon>
        <taxon>Gammaproteobacteria</taxon>
        <taxon>Oceanospirillales</taxon>
        <taxon>Saccharospirillaceae</taxon>
        <taxon>Gynuella</taxon>
    </lineage>
</organism>
<dbReference type="AlphaFoldDB" id="A0A0C5VKD7"/>
<reference evidence="1 2" key="1">
    <citation type="submission" date="2014-01" db="EMBL/GenBank/DDBJ databases">
        <title>Full genme sequencing of cellulolytic bacterium Gynuella sunshinyii YC6258T gen. nov., sp. nov.</title>
        <authorList>
            <person name="Khan H."/>
            <person name="Chung E.J."/>
            <person name="Chung Y.R."/>
        </authorList>
    </citation>
    <scope>NUCLEOTIDE SEQUENCE [LARGE SCALE GENOMIC DNA]</scope>
    <source>
        <strain evidence="1 2">YC6258</strain>
    </source>
</reference>